<feature type="domain" description="HTH luxR-type" evidence="7">
    <location>
        <begin position="188"/>
        <end position="253"/>
    </location>
</feature>
<organism evidence="9 10">
    <name type="scientific">Planotetraspora thailandica</name>
    <dbReference type="NCBI Taxonomy" id="487172"/>
    <lineage>
        <taxon>Bacteria</taxon>
        <taxon>Bacillati</taxon>
        <taxon>Actinomycetota</taxon>
        <taxon>Actinomycetes</taxon>
        <taxon>Streptosporangiales</taxon>
        <taxon>Streptosporangiaceae</taxon>
        <taxon>Planotetraspora</taxon>
    </lineage>
</organism>
<dbReference type="Gene3D" id="3.40.50.2300">
    <property type="match status" value="1"/>
</dbReference>
<feature type="domain" description="Response regulatory" evidence="8">
    <location>
        <begin position="49"/>
        <end position="165"/>
    </location>
</feature>
<comment type="caution">
    <text evidence="9">The sequence shown here is derived from an EMBL/GenBank/DDBJ whole genome shotgun (WGS) entry which is preliminary data.</text>
</comment>
<dbReference type="PANTHER" id="PTHR43214">
    <property type="entry name" value="TWO-COMPONENT RESPONSE REGULATOR"/>
    <property type="match status" value="1"/>
</dbReference>
<evidence type="ECO:0000313" key="9">
    <source>
        <dbReference type="EMBL" id="GII58110.1"/>
    </source>
</evidence>
<dbReference type="AlphaFoldDB" id="A0A8J4DDB6"/>
<dbReference type="SUPFAM" id="SSF52172">
    <property type="entry name" value="CheY-like"/>
    <property type="match status" value="1"/>
</dbReference>
<feature type="modified residue" description="4-aspartylphosphate" evidence="5">
    <location>
        <position position="100"/>
    </location>
</feature>
<dbReference type="InterPro" id="IPR011006">
    <property type="entry name" value="CheY-like_superfamily"/>
</dbReference>
<evidence type="ECO:0000256" key="5">
    <source>
        <dbReference type="PROSITE-ProRule" id="PRU00169"/>
    </source>
</evidence>
<evidence type="ECO:0000256" key="1">
    <source>
        <dbReference type="ARBA" id="ARBA00022553"/>
    </source>
</evidence>
<dbReference type="PRINTS" id="PR00038">
    <property type="entry name" value="HTHLUXR"/>
</dbReference>
<gene>
    <name evidence="9" type="ORF">Pth03_64990</name>
</gene>
<feature type="region of interest" description="Disordered" evidence="6">
    <location>
        <begin position="1"/>
        <end position="43"/>
    </location>
</feature>
<dbReference type="EMBL" id="BOOR01000060">
    <property type="protein sequence ID" value="GII58110.1"/>
    <property type="molecule type" value="Genomic_DNA"/>
</dbReference>
<dbReference type="PANTHER" id="PTHR43214:SF24">
    <property type="entry name" value="TRANSCRIPTIONAL REGULATORY PROTEIN NARL-RELATED"/>
    <property type="match status" value="1"/>
</dbReference>
<reference evidence="9" key="1">
    <citation type="submission" date="2021-01" db="EMBL/GenBank/DDBJ databases">
        <title>Whole genome shotgun sequence of Planotetraspora thailandica NBRC 104271.</title>
        <authorList>
            <person name="Komaki H."/>
            <person name="Tamura T."/>
        </authorList>
    </citation>
    <scope>NUCLEOTIDE SEQUENCE</scope>
    <source>
        <strain evidence="9">NBRC 104271</strain>
    </source>
</reference>
<keyword evidence="2" id="KW-0805">Transcription regulation</keyword>
<dbReference type="GO" id="GO:0006355">
    <property type="term" value="P:regulation of DNA-templated transcription"/>
    <property type="evidence" value="ECO:0007669"/>
    <property type="project" value="InterPro"/>
</dbReference>
<accession>A0A8J4DDB6</accession>
<dbReference type="InterPro" id="IPR016032">
    <property type="entry name" value="Sig_transdc_resp-reg_C-effctor"/>
</dbReference>
<evidence type="ECO:0000256" key="2">
    <source>
        <dbReference type="ARBA" id="ARBA00023015"/>
    </source>
</evidence>
<keyword evidence="4" id="KW-0804">Transcription</keyword>
<dbReference type="Pfam" id="PF00196">
    <property type="entry name" value="GerE"/>
    <property type="match status" value="1"/>
</dbReference>
<dbReference type="CDD" id="cd06170">
    <property type="entry name" value="LuxR_C_like"/>
    <property type="match status" value="1"/>
</dbReference>
<dbReference type="SMART" id="SM00421">
    <property type="entry name" value="HTH_LUXR"/>
    <property type="match status" value="1"/>
</dbReference>
<dbReference type="InterPro" id="IPR000792">
    <property type="entry name" value="Tscrpt_reg_LuxR_C"/>
</dbReference>
<dbReference type="InterPro" id="IPR001789">
    <property type="entry name" value="Sig_transdc_resp-reg_receiver"/>
</dbReference>
<evidence type="ECO:0000313" key="10">
    <source>
        <dbReference type="Proteomes" id="UP000605992"/>
    </source>
</evidence>
<keyword evidence="1 5" id="KW-0597">Phosphoprotein</keyword>
<evidence type="ECO:0000256" key="4">
    <source>
        <dbReference type="ARBA" id="ARBA00023163"/>
    </source>
</evidence>
<keyword evidence="3 9" id="KW-0238">DNA-binding</keyword>
<sequence length="256" mass="26370">MSSGASPGASSPDPGASSMSSGGPDRSAASPDPGASSPADAEPAGGPIRVLLVDDHPLLRHGLRALLEQVGGAEVVGEAGYGEEAVALDLALNPDVVVMDLVMPGMTGIEATRRLIDRRPDLGVLVLTMSEDDASVFAALRAGARGYVLKGTDGADFLAAVRAVAKGEAVYGPAVARRIRRFLTTGPASGPFPELTQREREILDLLASGKSNAEIARGLFLSQKTVKNHLTSIFAKLQVADRAQAVVRARQAGLGD</sequence>
<dbReference type="Pfam" id="PF00072">
    <property type="entry name" value="Response_reg"/>
    <property type="match status" value="1"/>
</dbReference>
<dbReference type="CDD" id="cd17535">
    <property type="entry name" value="REC_NarL-like"/>
    <property type="match status" value="1"/>
</dbReference>
<dbReference type="GO" id="GO:0003677">
    <property type="term" value="F:DNA binding"/>
    <property type="evidence" value="ECO:0007669"/>
    <property type="project" value="UniProtKB-KW"/>
</dbReference>
<dbReference type="PROSITE" id="PS50043">
    <property type="entry name" value="HTH_LUXR_2"/>
    <property type="match status" value="1"/>
</dbReference>
<proteinExistence type="predicted"/>
<dbReference type="InterPro" id="IPR039420">
    <property type="entry name" value="WalR-like"/>
</dbReference>
<evidence type="ECO:0000256" key="3">
    <source>
        <dbReference type="ARBA" id="ARBA00023125"/>
    </source>
</evidence>
<dbReference type="PROSITE" id="PS00622">
    <property type="entry name" value="HTH_LUXR_1"/>
    <property type="match status" value="1"/>
</dbReference>
<name>A0A8J4DDB6_9ACTN</name>
<dbReference type="InterPro" id="IPR058245">
    <property type="entry name" value="NreC/VraR/RcsB-like_REC"/>
</dbReference>
<dbReference type="Proteomes" id="UP000605992">
    <property type="component" value="Unassembled WGS sequence"/>
</dbReference>
<dbReference type="SUPFAM" id="SSF46894">
    <property type="entry name" value="C-terminal effector domain of the bipartite response regulators"/>
    <property type="match status" value="1"/>
</dbReference>
<dbReference type="PROSITE" id="PS50110">
    <property type="entry name" value="RESPONSE_REGULATORY"/>
    <property type="match status" value="1"/>
</dbReference>
<evidence type="ECO:0000259" key="8">
    <source>
        <dbReference type="PROSITE" id="PS50110"/>
    </source>
</evidence>
<keyword evidence="10" id="KW-1185">Reference proteome</keyword>
<dbReference type="SMART" id="SM00448">
    <property type="entry name" value="REC"/>
    <property type="match status" value="1"/>
</dbReference>
<dbReference type="GO" id="GO:0000160">
    <property type="term" value="P:phosphorelay signal transduction system"/>
    <property type="evidence" value="ECO:0007669"/>
    <property type="project" value="InterPro"/>
</dbReference>
<evidence type="ECO:0000256" key="6">
    <source>
        <dbReference type="SAM" id="MobiDB-lite"/>
    </source>
</evidence>
<protein>
    <submittedName>
        <fullName evidence="9">DNA-binding response regulator</fullName>
    </submittedName>
</protein>
<evidence type="ECO:0000259" key="7">
    <source>
        <dbReference type="PROSITE" id="PS50043"/>
    </source>
</evidence>